<keyword evidence="4" id="KW-1185">Reference proteome</keyword>
<evidence type="ECO:0000259" key="2">
    <source>
        <dbReference type="Pfam" id="PF00656"/>
    </source>
</evidence>
<dbReference type="AlphaFoldDB" id="A0A1W2E9X4"/>
<dbReference type="Gene3D" id="1.25.40.10">
    <property type="entry name" value="Tetratricopeptide repeat domain"/>
    <property type="match status" value="1"/>
</dbReference>
<dbReference type="GO" id="GO:0006508">
    <property type="term" value="P:proteolysis"/>
    <property type="evidence" value="ECO:0007669"/>
    <property type="project" value="InterPro"/>
</dbReference>
<dbReference type="Proteomes" id="UP000192674">
    <property type="component" value="Unassembled WGS sequence"/>
</dbReference>
<feature type="region of interest" description="Disordered" evidence="1">
    <location>
        <begin position="423"/>
        <end position="465"/>
    </location>
</feature>
<evidence type="ECO:0000256" key="1">
    <source>
        <dbReference type="SAM" id="MobiDB-lite"/>
    </source>
</evidence>
<evidence type="ECO:0000313" key="4">
    <source>
        <dbReference type="Proteomes" id="UP000192674"/>
    </source>
</evidence>
<reference evidence="3 4" key="1">
    <citation type="submission" date="2017-04" db="EMBL/GenBank/DDBJ databases">
        <authorList>
            <person name="Afonso C.L."/>
            <person name="Miller P.J."/>
            <person name="Scott M.A."/>
            <person name="Spackman E."/>
            <person name="Goraichik I."/>
            <person name="Dimitrov K.M."/>
            <person name="Suarez D.L."/>
            <person name="Swayne D.E."/>
        </authorList>
    </citation>
    <scope>NUCLEOTIDE SEQUENCE [LARGE SCALE GENOMIC DNA]</scope>
    <source>
        <strain evidence="3 4">DSM 43828</strain>
    </source>
</reference>
<name>A0A1W2E9X4_KIBAR</name>
<feature type="domain" description="Peptidase C14 caspase" evidence="2">
    <location>
        <begin position="44"/>
        <end position="135"/>
    </location>
</feature>
<organism evidence="3 4">
    <name type="scientific">Kibdelosporangium aridum</name>
    <dbReference type="NCBI Taxonomy" id="2030"/>
    <lineage>
        <taxon>Bacteria</taxon>
        <taxon>Bacillati</taxon>
        <taxon>Actinomycetota</taxon>
        <taxon>Actinomycetes</taxon>
        <taxon>Pseudonocardiales</taxon>
        <taxon>Pseudonocardiaceae</taxon>
        <taxon>Kibdelosporangium</taxon>
    </lineage>
</organism>
<dbReference type="GO" id="GO:0004197">
    <property type="term" value="F:cysteine-type endopeptidase activity"/>
    <property type="evidence" value="ECO:0007669"/>
    <property type="project" value="InterPro"/>
</dbReference>
<dbReference type="SUPFAM" id="SSF48452">
    <property type="entry name" value="TPR-like"/>
    <property type="match status" value="1"/>
</dbReference>
<sequence>MIASQCEGLNLLSFLPDAAREVSETLLDPSIGGCVPALPDTPLLVDPTVAELDSAVTEAFERASEDEATLFIALVGHGEYTYDDFYFLVRDTTLPPNSRTAFLLAQRIRELLAQHSLLDGLVLLLDTCHAGIAAQQVGSRWIQIVGQAGRRFEVLTASDERTAANGCFSRQLVNVLRSGHPDLGSRLRCPDMKAVLSGLCPAQTAVHLAFDGRREIAAGDEGLWLAKNTSEAWRSSLAADNPAADLIDSLTRDYVAPEELRTVVGHLMMGTVTVAVVGPGLDKSRLVAALARPSVAPDVIPPRLMDAVVFVSATDTAERTAAELARQLGKNVRGFAEAARAFEASTDPAVWQAADAFERAVAGPLRESKLKVRIAVDGVDNLPAATRNRLVHALQTLQNAQTVLAVKDMITAQARVWLGKPTGPVIQPGGAGAPGGSKSWAGERQPDDDLDIPPFPIRENPAESPPDLNDLLNACGKARVPTSVLVAASELPVSAVRDFLVRQEHVTRLEPGTSRETVATIDSPLRGTARAHSAIADAVLRLAPLEDRASGSPEQTYADAMLAEHLWQAGRDTELVECLDQRGSSVPAENHTTWEQWSNRIGNAKGSHARPAIVARARYFTSMVKIGDITGALRSFQELLPVAEHSLPADDPEIYIIRNNIGYLLLELGRADESQRQLQSVIADATRHIGQEHEETLRARHLLAVATGQINQPFDVFREQPPHRRTHGRAEG</sequence>
<gene>
    <name evidence="3" type="ORF">SAMN05661093_04087</name>
</gene>
<dbReference type="Pfam" id="PF00656">
    <property type="entry name" value="Peptidase_C14"/>
    <property type="match status" value="1"/>
</dbReference>
<protein>
    <recommendedName>
        <fullName evidence="2">Peptidase C14 caspase domain-containing protein</fullName>
    </recommendedName>
</protein>
<accession>A0A1W2E9X4</accession>
<dbReference type="InterPro" id="IPR011600">
    <property type="entry name" value="Pept_C14_caspase"/>
</dbReference>
<dbReference type="InterPro" id="IPR011990">
    <property type="entry name" value="TPR-like_helical_dom_sf"/>
</dbReference>
<evidence type="ECO:0000313" key="3">
    <source>
        <dbReference type="EMBL" id="SMD06337.1"/>
    </source>
</evidence>
<proteinExistence type="predicted"/>
<dbReference type="EMBL" id="FWXV01000003">
    <property type="protein sequence ID" value="SMD06337.1"/>
    <property type="molecule type" value="Genomic_DNA"/>
</dbReference>